<reference evidence="7" key="1">
    <citation type="journal article" date="2013" name="Nat. Genet.">
        <title>The duck genome and transcriptome provide insight into an avian influenza virus reservoir species.</title>
        <authorList>
            <person name="Huang Y."/>
            <person name="Li Y."/>
            <person name="Burt D.W."/>
            <person name="Chen H."/>
            <person name="Zhang Y."/>
            <person name="Qian W."/>
            <person name="Kim H."/>
            <person name="Gan S."/>
            <person name="Zhao Y."/>
            <person name="Li J."/>
            <person name="Yi K."/>
            <person name="Feng H."/>
            <person name="Zhu P."/>
            <person name="Li B."/>
            <person name="Liu Q."/>
            <person name="Fairley S."/>
            <person name="Magor K.E."/>
            <person name="Du Z."/>
            <person name="Hu X."/>
            <person name="Goodman L."/>
            <person name="Tafer H."/>
            <person name="Vignal A."/>
            <person name="Lee T."/>
            <person name="Kim K.W."/>
            <person name="Sheng Z."/>
            <person name="An Y."/>
            <person name="Searle S."/>
            <person name="Herrero J."/>
            <person name="Groenen M.A."/>
            <person name="Crooijmans R.P."/>
            <person name="Faraut T."/>
            <person name="Cai Q."/>
            <person name="Webster R.G."/>
            <person name="Aldridge J.R."/>
            <person name="Warren W.C."/>
            <person name="Bartschat S."/>
            <person name="Kehr S."/>
            <person name="Marz M."/>
            <person name="Stadler P.F."/>
            <person name="Smith J."/>
            <person name="Kraus R.H."/>
            <person name="Zhao Y."/>
            <person name="Ren L."/>
            <person name="Fei J."/>
            <person name="Morisson M."/>
            <person name="Kaiser P."/>
            <person name="Griffin D.K."/>
            <person name="Rao M."/>
            <person name="Pitel F."/>
            <person name="Wang J."/>
            <person name="Li N."/>
        </authorList>
    </citation>
    <scope>NUCLEOTIDE SEQUENCE [LARGE SCALE GENOMIC DNA]</scope>
</reference>
<dbReference type="GO" id="GO:0032040">
    <property type="term" value="C:small-subunit processome"/>
    <property type="evidence" value="ECO:0007669"/>
    <property type="project" value="InterPro"/>
</dbReference>
<evidence type="ECO:0000256" key="4">
    <source>
        <dbReference type="ARBA" id="ARBA00022552"/>
    </source>
</evidence>
<evidence type="ECO:0000256" key="3">
    <source>
        <dbReference type="ARBA" id="ARBA00020121"/>
    </source>
</evidence>
<keyword evidence="4" id="KW-0698">rRNA processing</keyword>
<feature type="non-terminal residue" evidence="6">
    <location>
        <position position="1"/>
    </location>
</feature>
<name>R0J6R9_ANAPL</name>
<evidence type="ECO:0000313" key="6">
    <source>
        <dbReference type="EMBL" id="EOA92835.1"/>
    </source>
</evidence>
<sequence length="76" mass="8987">SRDYHKKQNALRALQKKALDKNPDEFYFKMINTRLKDGVHVIKQPKDEVTPEQAKLMKTQDIKYVEMKRVAEAKVI</sequence>
<dbReference type="AlphaFoldDB" id="R0J6R9"/>
<dbReference type="InterPro" id="IPR007144">
    <property type="entry name" value="SSU_processome_Utp11"/>
</dbReference>
<gene>
    <name evidence="6" type="ORF">Anapl_18601</name>
</gene>
<accession>R0J6R9</accession>
<keyword evidence="5" id="KW-0539">Nucleus</keyword>
<dbReference type="GO" id="GO:0006364">
    <property type="term" value="P:rRNA processing"/>
    <property type="evidence" value="ECO:0007669"/>
    <property type="project" value="UniProtKB-KW"/>
</dbReference>
<evidence type="ECO:0000256" key="2">
    <source>
        <dbReference type="ARBA" id="ARBA00008105"/>
    </source>
</evidence>
<feature type="non-terminal residue" evidence="6">
    <location>
        <position position="76"/>
    </location>
</feature>
<evidence type="ECO:0000256" key="5">
    <source>
        <dbReference type="ARBA" id="ARBA00023242"/>
    </source>
</evidence>
<comment type="similarity">
    <text evidence="2">Belongs to the UTP11 family.</text>
</comment>
<dbReference type="PANTHER" id="PTHR12838">
    <property type="entry name" value="U3 SMALL NUCLEOLAR RNA-ASSOCIATED PROTEIN 11"/>
    <property type="match status" value="1"/>
</dbReference>
<protein>
    <recommendedName>
        <fullName evidence="3">Probable U3 small nucleolar RNA-associated protein 11</fullName>
    </recommendedName>
</protein>
<proteinExistence type="inferred from homology"/>
<dbReference type="Proteomes" id="UP000296049">
    <property type="component" value="Unassembled WGS sequence"/>
</dbReference>
<organism evidence="6 7">
    <name type="scientific">Anas platyrhynchos</name>
    <name type="common">Mallard</name>
    <name type="synonym">Anas boschas</name>
    <dbReference type="NCBI Taxonomy" id="8839"/>
    <lineage>
        <taxon>Eukaryota</taxon>
        <taxon>Metazoa</taxon>
        <taxon>Chordata</taxon>
        <taxon>Craniata</taxon>
        <taxon>Vertebrata</taxon>
        <taxon>Euteleostomi</taxon>
        <taxon>Archelosauria</taxon>
        <taxon>Archosauria</taxon>
        <taxon>Dinosauria</taxon>
        <taxon>Saurischia</taxon>
        <taxon>Theropoda</taxon>
        <taxon>Coelurosauria</taxon>
        <taxon>Aves</taxon>
        <taxon>Neognathae</taxon>
        <taxon>Galloanserae</taxon>
        <taxon>Anseriformes</taxon>
        <taxon>Anatidae</taxon>
        <taxon>Anatinae</taxon>
        <taxon>Anas</taxon>
    </lineage>
</organism>
<comment type="subcellular location">
    <subcellularLocation>
        <location evidence="1">Nucleus</location>
        <location evidence="1">Nucleolus</location>
    </subcellularLocation>
</comment>
<evidence type="ECO:0000313" key="7">
    <source>
        <dbReference type="Proteomes" id="UP000296049"/>
    </source>
</evidence>
<dbReference type="EMBL" id="KB805309">
    <property type="protein sequence ID" value="EOA92835.1"/>
    <property type="molecule type" value="Genomic_DNA"/>
</dbReference>
<keyword evidence="7" id="KW-1185">Reference proteome</keyword>
<evidence type="ECO:0000256" key="1">
    <source>
        <dbReference type="ARBA" id="ARBA00004604"/>
    </source>
</evidence>
<dbReference type="PANTHER" id="PTHR12838:SF0">
    <property type="entry name" value="U3 SMALL NUCLEOLAR RNA-ASSOCIATED PROTEIN 11-RELATED"/>
    <property type="match status" value="1"/>
</dbReference>
<dbReference type="Pfam" id="PF03998">
    <property type="entry name" value="Utp11"/>
    <property type="match status" value="1"/>
</dbReference>